<evidence type="ECO:0000259" key="2">
    <source>
        <dbReference type="Pfam" id="PF01370"/>
    </source>
</evidence>
<dbReference type="RefSeq" id="WP_068348641.1">
    <property type="nucleotide sequence ID" value="NZ_JFHK01000022.1"/>
</dbReference>
<organism evidence="3 4">
    <name type="scientific">Kosmotoga arenicorallina S304</name>
    <dbReference type="NCBI Taxonomy" id="1453497"/>
    <lineage>
        <taxon>Bacteria</taxon>
        <taxon>Thermotogati</taxon>
        <taxon>Thermotogota</taxon>
        <taxon>Thermotogae</taxon>
        <taxon>Kosmotogales</taxon>
        <taxon>Kosmotogaceae</taxon>
        <taxon>Kosmotoga</taxon>
    </lineage>
</organism>
<protein>
    <submittedName>
        <fullName evidence="3">UDP-glucose 4-epimerase</fullName>
    </submittedName>
</protein>
<keyword evidence="4" id="KW-1185">Reference proteome</keyword>
<comment type="similarity">
    <text evidence="1">Belongs to the NAD(P)-dependent epimerase/dehydratase family.</text>
</comment>
<dbReference type="AlphaFoldDB" id="A0A176JXN0"/>
<dbReference type="Gene3D" id="3.40.50.720">
    <property type="entry name" value="NAD(P)-binding Rossmann-like Domain"/>
    <property type="match status" value="1"/>
</dbReference>
<dbReference type="PATRIC" id="fig|1453497.3.peg.913"/>
<dbReference type="STRING" id="1453497.AT15_04590"/>
<dbReference type="CDD" id="cd05256">
    <property type="entry name" value="UDP_AE_SDR_e"/>
    <property type="match status" value="1"/>
</dbReference>
<dbReference type="PANTHER" id="PTHR43000">
    <property type="entry name" value="DTDP-D-GLUCOSE 4,6-DEHYDRATASE-RELATED"/>
    <property type="match status" value="1"/>
</dbReference>
<reference evidence="3 4" key="1">
    <citation type="submission" date="2014-02" db="EMBL/GenBank/DDBJ databases">
        <title>Kosmotoga genome sequencing.</title>
        <authorList>
            <person name="Pollo S.M."/>
            <person name="Charchuk R."/>
            <person name="Nesbo C.L."/>
        </authorList>
    </citation>
    <scope>NUCLEOTIDE SEQUENCE [LARGE SCALE GENOMIC DNA]</scope>
    <source>
        <strain evidence="3 4">S304</strain>
    </source>
</reference>
<name>A0A176JXN0_9BACT</name>
<dbReference type="Proteomes" id="UP000077339">
    <property type="component" value="Unassembled WGS sequence"/>
</dbReference>
<dbReference type="EMBL" id="JFHK01000022">
    <property type="protein sequence ID" value="OAA28484.1"/>
    <property type="molecule type" value="Genomic_DNA"/>
</dbReference>
<evidence type="ECO:0000313" key="4">
    <source>
        <dbReference type="Proteomes" id="UP000077339"/>
    </source>
</evidence>
<dbReference type="OrthoDB" id="9811743at2"/>
<sequence length="313" mass="34976">MADNILVTGGAGFIGSHVVNALIEKNIMPIVIDNLSSGKMENLDPRALFYQQDITDDEMMEKIFMVHKPKYVFHLAAQISVSRSVKDPIEDARINITGTLKLLELSVKYGVEKFIFSSTGGAIYGDDVSTIPTPETEFPKPISPYGIAKFSVENYLRFYNYQHGLKYAVLRYANVYGPRQDPHGEAGVVAIFSERMLKGEEVIIFGDGENIRDYVYVSDVAKANLLAMEKLENDVINICTGIGTSVNQLFEALRKATAYAKKPTYADPRPGDLRKSILSWEKAKRLMGWEPSVKLNDGLVKTVEFFRKKLGTT</sequence>
<dbReference type="InterPro" id="IPR001509">
    <property type="entry name" value="Epimerase_deHydtase"/>
</dbReference>
<dbReference type="SUPFAM" id="SSF51735">
    <property type="entry name" value="NAD(P)-binding Rossmann-fold domains"/>
    <property type="match status" value="1"/>
</dbReference>
<feature type="domain" description="NAD-dependent epimerase/dehydratase" evidence="2">
    <location>
        <begin position="5"/>
        <end position="239"/>
    </location>
</feature>
<proteinExistence type="inferred from homology"/>
<evidence type="ECO:0000313" key="3">
    <source>
        <dbReference type="EMBL" id="OAA28484.1"/>
    </source>
</evidence>
<accession>A0A176JXN0</accession>
<gene>
    <name evidence="3" type="ORF">AT15_04590</name>
</gene>
<evidence type="ECO:0000256" key="1">
    <source>
        <dbReference type="ARBA" id="ARBA00007637"/>
    </source>
</evidence>
<dbReference type="Pfam" id="PF01370">
    <property type="entry name" value="Epimerase"/>
    <property type="match status" value="1"/>
</dbReference>
<dbReference type="Gene3D" id="3.90.25.10">
    <property type="entry name" value="UDP-galactose 4-epimerase, domain 1"/>
    <property type="match status" value="1"/>
</dbReference>
<comment type="caution">
    <text evidence="3">The sequence shown here is derived from an EMBL/GenBank/DDBJ whole genome shotgun (WGS) entry which is preliminary data.</text>
</comment>
<dbReference type="InterPro" id="IPR036291">
    <property type="entry name" value="NAD(P)-bd_dom_sf"/>
</dbReference>